<sequence length="672" mass="75419">MSHLKQWRRYRTEINSLALPTNNESAAIVCGTVDNIETKGNLSPTVTNRDTVTNTDTTVTLEDDLDNNVDNLPATVLEFDGTEIQTHSLLSDSSILEDSCDSDALPCENTTDEEIVPDLTSQLAEWAVKNNQTRSSINELLLILRMHGHSLPKDARTLLQTPKIIQIKEKCNGTYQYFGLKSGISRVIEQHGDFFRRVGVASLNFNVDGMPLFKSSSLQLWPILCSVENHEPFIVGIYCGKHKPSPVAEYLSDFLLELNELLASGLNHQDVQLKIVLGAFICDAPARAFLKCIKGHNAYYSCERCIAKGTWAGRVVFNLPVSGLCSLRTDEEFSGMKYADHQISPSPLIALGVKCITAFPLDYMHSVCLGAVRRILNFFKSGPRVCKLSQNQIGIISEKMTSLNGKMPREFARQPRSLEFLDRWKATEFRQFLLYTGPLVLLDVVGEEVYNHFVSLTVALSILLDSNDLRRNAYLSYARELLIHFVCSSTNIYGETFVTYNIHSLIHLADDASNYEMSLNRLSAFPFENYLQKLKKLVKNGKNPVSQIAKRLHELNCCKSGTSPNTRMFVSASRKDGVFLLKNNLFAFVNEKKNAGSFLCTVISQRQVQNFFTHPCDSMLLNIGFLSEESISRFGKSCSISIEDIERKVICLPFGAGQLLLLPLLHETERHL</sequence>
<dbReference type="OMA" id="LEMAYSP"/>
<dbReference type="OrthoDB" id="6359149at2759"/>
<organism evidence="1 2">
    <name type="scientific">Hyalella azteca</name>
    <name type="common">Amphipod</name>
    <dbReference type="NCBI Taxonomy" id="294128"/>
    <lineage>
        <taxon>Eukaryota</taxon>
        <taxon>Metazoa</taxon>
        <taxon>Ecdysozoa</taxon>
        <taxon>Arthropoda</taxon>
        <taxon>Crustacea</taxon>
        <taxon>Multicrustacea</taxon>
        <taxon>Malacostraca</taxon>
        <taxon>Eumalacostraca</taxon>
        <taxon>Peracarida</taxon>
        <taxon>Amphipoda</taxon>
        <taxon>Senticaudata</taxon>
        <taxon>Talitrida</taxon>
        <taxon>Talitroidea</taxon>
        <taxon>Hyalellidae</taxon>
        <taxon>Hyalella</taxon>
    </lineage>
</organism>
<keyword evidence="1" id="KW-1185">Reference proteome</keyword>
<dbReference type="AlphaFoldDB" id="A0A8B7MYS2"/>
<dbReference type="GeneID" id="108664619"/>
<name>A0A8B7MYS2_HYAAZ</name>
<evidence type="ECO:0000313" key="1">
    <source>
        <dbReference type="Proteomes" id="UP000694843"/>
    </source>
</evidence>
<dbReference type="Proteomes" id="UP000694843">
    <property type="component" value="Unplaced"/>
</dbReference>
<dbReference type="RefSeq" id="XP_018006732.2">
    <property type="nucleotide sequence ID" value="XM_018151243.2"/>
</dbReference>
<dbReference type="KEGG" id="hazt:108664619"/>
<gene>
    <name evidence="2" type="primary">LOC108664619</name>
</gene>
<proteinExistence type="predicted"/>
<dbReference type="PANTHER" id="PTHR33053:SF26">
    <property type="entry name" value="TRANSPOSASE DOMAIN-CONTAINING PROTEIN"/>
    <property type="match status" value="1"/>
</dbReference>
<dbReference type="PANTHER" id="PTHR33053">
    <property type="entry name" value="PROTEIN, PUTATIVE-RELATED"/>
    <property type="match status" value="1"/>
</dbReference>
<reference evidence="2" key="1">
    <citation type="submission" date="2025-08" db="UniProtKB">
        <authorList>
            <consortium name="RefSeq"/>
        </authorList>
    </citation>
    <scope>IDENTIFICATION</scope>
    <source>
        <tissue evidence="2">Whole organism</tissue>
    </source>
</reference>
<evidence type="ECO:0000313" key="2">
    <source>
        <dbReference type="RefSeq" id="XP_018006732.2"/>
    </source>
</evidence>
<accession>A0A8B7MYS2</accession>
<protein>
    <submittedName>
        <fullName evidence="2">Uncharacterized protein LOC108664619</fullName>
    </submittedName>
</protein>